<dbReference type="EMBL" id="BFFO01000009">
    <property type="protein sequence ID" value="GBG97263.1"/>
    <property type="molecule type" value="Genomic_DNA"/>
</dbReference>
<dbReference type="InterPro" id="IPR029044">
    <property type="entry name" value="Nucleotide-diphossugar_trans"/>
</dbReference>
<feature type="domain" description="Glycosyltransferase 2-like" evidence="1">
    <location>
        <begin position="6"/>
        <end position="119"/>
    </location>
</feature>
<protein>
    <submittedName>
        <fullName evidence="2">Alpha-L-Rha alpha-1,3-L-rhamnosyltransferase</fullName>
    </submittedName>
</protein>
<evidence type="ECO:0000259" key="1">
    <source>
        <dbReference type="Pfam" id="PF00535"/>
    </source>
</evidence>
<dbReference type="Gene3D" id="3.90.550.10">
    <property type="entry name" value="Spore Coat Polysaccharide Biosynthesis Protein SpsA, Chain A"/>
    <property type="match status" value="1"/>
</dbReference>
<name>A0A2R5HGS5_9LACT</name>
<gene>
    <name evidence="2" type="primary">rgpF_3</name>
    <name evidence="2" type="ORF">NtB2_01401</name>
</gene>
<dbReference type="OrthoDB" id="9802649at2"/>
<keyword evidence="3" id="KW-1185">Reference proteome</keyword>
<accession>A0A2R5HGS5</accession>
<dbReference type="Proteomes" id="UP000245021">
    <property type="component" value="Unassembled WGS sequence"/>
</dbReference>
<dbReference type="CDD" id="cd04196">
    <property type="entry name" value="GT_2_like_d"/>
    <property type="match status" value="1"/>
</dbReference>
<dbReference type="GO" id="GO:0016740">
    <property type="term" value="F:transferase activity"/>
    <property type="evidence" value="ECO:0007669"/>
    <property type="project" value="UniProtKB-KW"/>
</dbReference>
<organism evidence="2 3">
    <name type="scientific">Lactococcus termiticola</name>
    <dbReference type="NCBI Taxonomy" id="2169526"/>
    <lineage>
        <taxon>Bacteria</taxon>
        <taxon>Bacillati</taxon>
        <taxon>Bacillota</taxon>
        <taxon>Bacilli</taxon>
        <taxon>Lactobacillales</taxon>
        <taxon>Streptococcaceae</taxon>
        <taxon>Lactococcus</taxon>
    </lineage>
</organism>
<proteinExistence type="predicted"/>
<dbReference type="Pfam" id="PF00535">
    <property type="entry name" value="Glycos_transf_2"/>
    <property type="match status" value="1"/>
</dbReference>
<dbReference type="InterPro" id="IPR050834">
    <property type="entry name" value="Glycosyltransf_2"/>
</dbReference>
<dbReference type="InterPro" id="IPR001173">
    <property type="entry name" value="Glyco_trans_2-like"/>
</dbReference>
<dbReference type="PANTHER" id="PTHR43685:SF2">
    <property type="entry name" value="GLYCOSYLTRANSFERASE 2-LIKE DOMAIN-CONTAINING PROTEIN"/>
    <property type="match status" value="1"/>
</dbReference>
<evidence type="ECO:0000313" key="3">
    <source>
        <dbReference type="Proteomes" id="UP000245021"/>
    </source>
</evidence>
<dbReference type="PANTHER" id="PTHR43685">
    <property type="entry name" value="GLYCOSYLTRANSFERASE"/>
    <property type="match status" value="1"/>
</dbReference>
<dbReference type="RefSeq" id="WP_109246218.1">
    <property type="nucleotide sequence ID" value="NZ_BFFO01000009.1"/>
</dbReference>
<reference evidence="2 3" key="1">
    <citation type="journal article" date="2018" name="Genome Announc.">
        <title>Draft Genome Sequence of Lactococcus sp. Strain NtB2 (JCM 32569), Isolated from the Gut of the Higher Termite Nasutitermes takasagoensis.</title>
        <authorList>
            <person name="Noda S."/>
            <person name="Aihara C."/>
            <person name="Yuki M."/>
            <person name="Ohkuma M."/>
        </authorList>
    </citation>
    <scope>NUCLEOTIDE SEQUENCE [LARGE SCALE GENOMIC DNA]</scope>
    <source>
        <strain evidence="2 3">NtB2</strain>
    </source>
</reference>
<sequence>MKKTNIVLSSFNGEKYIAEQIESIIGQTYQDWQLLIRDDGSTDRTREIVKSYEQRDSRIRLINPETTENIGLVSSFYELVKSERADYYFFSDQDDVWLPEKLEVTLESLRKAKLSAMVYTDLKVVDAELNVVSESYLAPNPYINTSLKDQILTNNVVGGVSAINHALAELWTTDQVFIHDWYLGLLAAAFGELIYLDLPTELYRQHAANVVGANQKATTMQAIKEARQQSSGFLSNYWAYFDKIKQLNLALLNSQGDKLSQEKRQLIEAFVSLDEASFFKRLKVFKFSRKNWRATVIFRLLYLTKLGRKS</sequence>
<comment type="caution">
    <text evidence="2">The sequence shown here is derived from an EMBL/GenBank/DDBJ whole genome shotgun (WGS) entry which is preliminary data.</text>
</comment>
<dbReference type="AlphaFoldDB" id="A0A2R5HGS5"/>
<keyword evidence="2" id="KW-0808">Transferase</keyword>
<evidence type="ECO:0000313" key="2">
    <source>
        <dbReference type="EMBL" id="GBG97263.1"/>
    </source>
</evidence>
<dbReference type="SUPFAM" id="SSF53448">
    <property type="entry name" value="Nucleotide-diphospho-sugar transferases"/>
    <property type="match status" value="1"/>
</dbReference>